<keyword evidence="1" id="KW-0285">Flavoprotein</keyword>
<dbReference type="EMBL" id="BSEC01000001">
    <property type="protein sequence ID" value="GLI94637.1"/>
    <property type="molecule type" value="Genomic_DNA"/>
</dbReference>
<dbReference type="GO" id="GO:0016491">
    <property type="term" value="F:oxidoreductase activity"/>
    <property type="evidence" value="ECO:0007669"/>
    <property type="project" value="InterPro"/>
</dbReference>
<dbReference type="Proteomes" id="UP001144323">
    <property type="component" value="Unassembled WGS sequence"/>
</dbReference>
<dbReference type="InterPro" id="IPR002937">
    <property type="entry name" value="Amino_oxidase"/>
</dbReference>
<dbReference type="InterPro" id="IPR036188">
    <property type="entry name" value="FAD/NAD-bd_sf"/>
</dbReference>
<dbReference type="SUPFAM" id="SSF51905">
    <property type="entry name" value="FAD/NAD(P)-binding domain"/>
    <property type="match status" value="1"/>
</dbReference>
<dbReference type="InterPro" id="IPR052206">
    <property type="entry name" value="Retinol_saturase"/>
</dbReference>
<dbReference type="AlphaFoldDB" id="A0A9W6GX45"/>
<organism evidence="7 8">
    <name type="scientific">Methylocystis echinoides</name>
    <dbReference type="NCBI Taxonomy" id="29468"/>
    <lineage>
        <taxon>Bacteria</taxon>
        <taxon>Pseudomonadati</taxon>
        <taxon>Pseudomonadota</taxon>
        <taxon>Alphaproteobacteria</taxon>
        <taxon>Hyphomicrobiales</taxon>
        <taxon>Methylocystaceae</taxon>
        <taxon>Methylocystis</taxon>
    </lineage>
</organism>
<feature type="domain" description="Amine oxidase" evidence="6">
    <location>
        <begin position="15"/>
        <end position="512"/>
    </location>
</feature>
<evidence type="ECO:0000259" key="6">
    <source>
        <dbReference type="Pfam" id="PF01593"/>
    </source>
</evidence>
<dbReference type="PANTHER" id="PTHR46091">
    <property type="entry name" value="BLR7054 PROTEIN"/>
    <property type="match status" value="1"/>
</dbReference>
<evidence type="ECO:0000256" key="2">
    <source>
        <dbReference type="ARBA" id="ARBA00022729"/>
    </source>
</evidence>
<evidence type="ECO:0000256" key="3">
    <source>
        <dbReference type="ARBA" id="ARBA00022827"/>
    </source>
</evidence>
<evidence type="ECO:0000313" key="8">
    <source>
        <dbReference type="Proteomes" id="UP001144323"/>
    </source>
</evidence>
<evidence type="ECO:0000256" key="1">
    <source>
        <dbReference type="ARBA" id="ARBA00022630"/>
    </source>
</evidence>
<keyword evidence="3" id="KW-0274">FAD</keyword>
<evidence type="ECO:0000256" key="4">
    <source>
        <dbReference type="ARBA" id="ARBA00022857"/>
    </source>
</evidence>
<keyword evidence="5" id="KW-0520">NAD</keyword>
<dbReference type="Pfam" id="PF01593">
    <property type="entry name" value="Amino_oxidase"/>
    <property type="match status" value="1"/>
</dbReference>
<reference evidence="7" key="1">
    <citation type="journal article" date="2023" name="Int. J. Syst. Evol. Microbiol.">
        <title>Methylocystis iwaonis sp. nov., a type II methane-oxidizing bacterium from surface soil of a rice paddy field in Japan, and emended description of the genus Methylocystis (ex Whittenbury et al. 1970) Bowman et al. 1993.</title>
        <authorList>
            <person name="Kaise H."/>
            <person name="Sawadogo J.B."/>
            <person name="Alam M.S."/>
            <person name="Ueno C."/>
            <person name="Dianou D."/>
            <person name="Shinjo R."/>
            <person name="Asakawa S."/>
        </authorList>
    </citation>
    <scope>NUCLEOTIDE SEQUENCE</scope>
    <source>
        <strain evidence="7">LMG27198</strain>
    </source>
</reference>
<keyword evidence="2" id="KW-0732">Signal</keyword>
<sequence>MTDKKFDAVVIGSGLGGLTAGALLANAGYSVCLLERNFSIGGAASVYKVGDLWVEASLHQTSDARNPRDVKHHILSQLGILDEIEWQPTGPLYKAQGGPLGDAFELPVGFEAAHDALAARFPDKSAAIKRFLGEVEQIHDALWTMKQAREQGSLAKFSRGLWEVQPAADGWMHSLDEIFTRDFAGAEGLKAALGANLLYYGDDPRKLWWIYYALAQGGYIASGGAYIKGGSRQLSLKLAKCITKTGGQVRMGRLVTAIETDADGNAVAIRHVARRAGDNEERIEARVVMANCAPSVAASLMDAPARAKMDAAFASRPLSTSLYSANFGLSAKPATVGATDFLTIAMPSSMKRFDQYGDGATAMAGMPGKELPLHAVSNFTAVDSGLWDEPPILLSVLGLDRLDNWKGLSKEEALSRREAWLDAIQARLERDYPGFSGLVTSRMLLNAFSMSSYLNTPEGAVYGFAPLPPDEPILMGFPRTPATPIGGLFLASAFGGEHGFNGAMLSGAEAARLASRRLEATTEG</sequence>
<evidence type="ECO:0000256" key="5">
    <source>
        <dbReference type="ARBA" id="ARBA00023027"/>
    </source>
</evidence>
<dbReference type="PANTHER" id="PTHR46091:SF3">
    <property type="entry name" value="AMINE OXIDASE DOMAIN-CONTAINING PROTEIN"/>
    <property type="match status" value="1"/>
</dbReference>
<evidence type="ECO:0000313" key="7">
    <source>
        <dbReference type="EMBL" id="GLI94637.1"/>
    </source>
</evidence>
<comment type="caution">
    <text evidence="7">The sequence shown here is derived from an EMBL/GenBank/DDBJ whole genome shotgun (WGS) entry which is preliminary data.</text>
</comment>
<proteinExistence type="predicted"/>
<gene>
    <name evidence="7" type="ORF">LMG27198_36290</name>
</gene>
<protein>
    <recommendedName>
        <fullName evidence="6">Amine oxidase domain-containing protein</fullName>
    </recommendedName>
</protein>
<name>A0A9W6GX45_9HYPH</name>
<keyword evidence="8" id="KW-1185">Reference proteome</keyword>
<keyword evidence="4" id="KW-0521">NADP</keyword>
<dbReference type="Gene3D" id="3.50.50.60">
    <property type="entry name" value="FAD/NAD(P)-binding domain"/>
    <property type="match status" value="2"/>
</dbReference>
<dbReference type="RefSeq" id="WP_281804752.1">
    <property type="nucleotide sequence ID" value="NZ_BSEC01000001.1"/>
</dbReference>
<accession>A0A9W6GX45</accession>